<accession>A0A6J7XNB5</accession>
<organism evidence="1">
    <name type="scientific">uncultured Caudovirales phage</name>
    <dbReference type="NCBI Taxonomy" id="2100421"/>
    <lineage>
        <taxon>Viruses</taxon>
        <taxon>Duplodnaviria</taxon>
        <taxon>Heunggongvirae</taxon>
        <taxon>Uroviricota</taxon>
        <taxon>Caudoviricetes</taxon>
        <taxon>Peduoviridae</taxon>
        <taxon>Maltschvirus</taxon>
        <taxon>Maltschvirus maltsch</taxon>
    </lineage>
</organism>
<proteinExistence type="predicted"/>
<gene>
    <name evidence="1" type="ORF">UFOVP230_18</name>
</gene>
<name>A0A6J7XNB5_9CAUD</name>
<evidence type="ECO:0000313" key="1">
    <source>
        <dbReference type="EMBL" id="CAB5238829.1"/>
    </source>
</evidence>
<reference evidence="1" key="1">
    <citation type="submission" date="2020-05" db="EMBL/GenBank/DDBJ databases">
        <authorList>
            <person name="Chiriac C."/>
            <person name="Salcher M."/>
            <person name="Ghai R."/>
            <person name="Kavagutti S V."/>
        </authorList>
    </citation>
    <scope>NUCLEOTIDE SEQUENCE</scope>
</reference>
<sequence length="74" mass="8443">MLLEVDDDFTDDIVISSLANSYVGIEENLKDPEMCWHEDDVDAWKDLLPAIKTVLAWYSTDAAGEIKRAKKKKK</sequence>
<protein>
    <submittedName>
        <fullName evidence="1">Uncharacterized protein</fullName>
    </submittedName>
</protein>
<dbReference type="EMBL" id="LR798463">
    <property type="protein sequence ID" value="CAB5238829.1"/>
    <property type="molecule type" value="Genomic_DNA"/>
</dbReference>